<evidence type="ECO:0000313" key="3">
    <source>
        <dbReference type="Proteomes" id="UP001499947"/>
    </source>
</evidence>
<accession>A0ABP4UJ32</accession>
<name>A0ABP4UJ32_9ACTN</name>
<keyword evidence="3" id="KW-1185">Reference proteome</keyword>
<feature type="compositionally biased region" description="Low complexity" evidence="1">
    <location>
        <begin position="55"/>
        <end position="75"/>
    </location>
</feature>
<feature type="region of interest" description="Disordered" evidence="1">
    <location>
        <begin position="1"/>
        <end position="79"/>
    </location>
</feature>
<reference evidence="3" key="1">
    <citation type="journal article" date="2019" name="Int. J. Syst. Evol. Microbiol.">
        <title>The Global Catalogue of Microorganisms (GCM) 10K type strain sequencing project: providing services to taxonomists for standard genome sequencing and annotation.</title>
        <authorList>
            <consortium name="The Broad Institute Genomics Platform"/>
            <consortium name="The Broad Institute Genome Sequencing Center for Infectious Disease"/>
            <person name="Wu L."/>
            <person name="Ma J."/>
        </authorList>
    </citation>
    <scope>NUCLEOTIDE SEQUENCE [LARGE SCALE GENOMIC DNA]</scope>
    <source>
        <strain evidence="3">JCM 13244</strain>
    </source>
</reference>
<feature type="compositionally biased region" description="Acidic residues" evidence="1">
    <location>
        <begin position="15"/>
        <end position="28"/>
    </location>
</feature>
<dbReference type="Proteomes" id="UP001499947">
    <property type="component" value="Unassembled WGS sequence"/>
</dbReference>
<evidence type="ECO:0000256" key="1">
    <source>
        <dbReference type="SAM" id="MobiDB-lite"/>
    </source>
</evidence>
<protein>
    <submittedName>
        <fullName evidence="2">Uncharacterized protein</fullName>
    </submittedName>
</protein>
<proteinExistence type="predicted"/>
<comment type="caution">
    <text evidence="2">The sequence shown here is derived from an EMBL/GenBank/DDBJ whole genome shotgun (WGS) entry which is preliminary data.</text>
</comment>
<sequence length="98" mass="9602">MTMRAVRAGGPAGSEDTEDAEEADEAEEPGTGLPSDGVGMSPGRPDGAGGRDGEPAPGVSAACGAPDAAPGPDSSQPCSCDPRFFGSMVLAPQMRGVL</sequence>
<gene>
    <name evidence="2" type="ORF">GCM10009680_52080</name>
</gene>
<evidence type="ECO:0000313" key="2">
    <source>
        <dbReference type="EMBL" id="GAA1704844.1"/>
    </source>
</evidence>
<dbReference type="EMBL" id="BAAALR010000060">
    <property type="protein sequence ID" value="GAA1704844.1"/>
    <property type="molecule type" value="Genomic_DNA"/>
</dbReference>
<organism evidence="2 3">
    <name type="scientific">Streptomyces yatensis</name>
    <dbReference type="NCBI Taxonomy" id="155177"/>
    <lineage>
        <taxon>Bacteria</taxon>
        <taxon>Bacillati</taxon>
        <taxon>Actinomycetota</taxon>
        <taxon>Actinomycetes</taxon>
        <taxon>Kitasatosporales</taxon>
        <taxon>Streptomycetaceae</taxon>
        <taxon>Streptomyces</taxon>
        <taxon>Streptomyces violaceusniger group</taxon>
    </lineage>
</organism>